<keyword evidence="4" id="KW-0521">NADP</keyword>
<sequence length="595" mass="64588">MMMPSNTRAGQDAGFDAIVVGAGIGGMVSAAYLAAAGKRTLLLEAYDVIGGCTHAFRRAGKWEFDVGVHYLGDCGPGGAIPTILRGVGLDRKVEFLPLDPAGFDTIVFPDLTVRIPVGWDNYLNNLCAAFPAERQRIRKVVGILRRIGGSIDHSRTPASLGGQAAFVRRAGFAARWAMLPLTTLLDAHRLSPRLKAAMSVQYGTYASPPHRTPVAVHAFMLQNFLSDGAWFPRGGGQVLSARLGEVIVANGGQIRTRSTVRRIRTEHGAATGVELADGTRFDAPIVVSNADLKRTYLDLVGREHLRRRTIRRVERFRMSQPFFNCYLGVDVDLGQWIPNTNFYSVPTAEDVTSLFRDLAENRGDYTLDERIEQARRRLPAYVSVTTVKDPGNPHAAPPGSSVLEVMTLVPGEPEAWGLDRWPEPSDNSYQDHPGYRRIKEAFTEIMIRRVKEVIPGIENHIVWREAATPLTQHRYTRASGGTPYGLELSIGQFGPLRPGVRTEIAGLYLCGASTAWGPAVEGAMLSGLHAAGAALGRDLDAEIRAGTTYGRPPTGPADPPDWDALATARKLATRAPRTPPAPAHTTEQATGATPR</sequence>
<evidence type="ECO:0000256" key="2">
    <source>
        <dbReference type="ARBA" id="ARBA00022729"/>
    </source>
</evidence>
<evidence type="ECO:0000256" key="1">
    <source>
        <dbReference type="ARBA" id="ARBA00022630"/>
    </source>
</evidence>
<evidence type="ECO:0000256" key="3">
    <source>
        <dbReference type="ARBA" id="ARBA00022827"/>
    </source>
</evidence>
<evidence type="ECO:0000313" key="8">
    <source>
        <dbReference type="EMBL" id="TQJ01332.1"/>
    </source>
</evidence>
<gene>
    <name evidence="8" type="ORF">FB471_1009</name>
</gene>
<dbReference type="SUPFAM" id="SSF51905">
    <property type="entry name" value="FAD/NAD(P)-binding domain"/>
    <property type="match status" value="1"/>
</dbReference>
<dbReference type="InterPro" id="IPR052206">
    <property type="entry name" value="Retinol_saturase"/>
</dbReference>
<evidence type="ECO:0000256" key="4">
    <source>
        <dbReference type="ARBA" id="ARBA00022857"/>
    </source>
</evidence>
<dbReference type="InterPro" id="IPR036188">
    <property type="entry name" value="FAD/NAD-bd_sf"/>
</dbReference>
<dbReference type="Proteomes" id="UP000320876">
    <property type="component" value="Unassembled WGS sequence"/>
</dbReference>
<evidence type="ECO:0000256" key="6">
    <source>
        <dbReference type="SAM" id="MobiDB-lite"/>
    </source>
</evidence>
<dbReference type="AlphaFoldDB" id="A0A542DE43"/>
<keyword evidence="3" id="KW-0274">FAD</keyword>
<dbReference type="PANTHER" id="PTHR46091">
    <property type="entry name" value="BLR7054 PROTEIN"/>
    <property type="match status" value="1"/>
</dbReference>
<evidence type="ECO:0000259" key="7">
    <source>
        <dbReference type="Pfam" id="PF01593"/>
    </source>
</evidence>
<dbReference type="Gene3D" id="3.50.50.60">
    <property type="entry name" value="FAD/NAD(P)-binding domain"/>
    <property type="match status" value="2"/>
</dbReference>
<evidence type="ECO:0000256" key="5">
    <source>
        <dbReference type="ARBA" id="ARBA00023027"/>
    </source>
</evidence>
<feature type="compositionally biased region" description="Low complexity" evidence="6">
    <location>
        <begin position="564"/>
        <end position="576"/>
    </location>
</feature>
<feature type="domain" description="Amine oxidase" evidence="7">
    <location>
        <begin position="24"/>
        <end position="333"/>
    </location>
</feature>
<dbReference type="InterPro" id="IPR002937">
    <property type="entry name" value="Amino_oxidase"/>
</dbReference>
<proteinExistence type="predicted"/>
<dbReference type="Pfam" id="PF01593">
    <property type="entry name" value="Amino_oxidase"/>
    <property type="match status" value="2"/>
</dbReference>
<feature type="region of interest" description="Disordered" evidence="6">
    <location>
        <begin position="546"/>
        <end position="595"/>
    </location>
</feature>
<accession>A0A542DE43</accession>
<keyword evidence="2" id="KW-0732">Signal</keyword>
<evidence type="ECO:0000313" key="9">
    <source>
        <dbReference type="Proteomes" id="UP000320876"/>
    </source>
</evidence>
<protein>
    <submittedName>
        <fullName evidence="8">Phytoene dehydrogenase-like protein</fullName>
    </submittedName>
</protein>
<organism evidence="8 9">
    <name type="scientific">Amycolatopsis cihanbeyliensis</name>
    <dbReference type="NCBI Taxonomy" id="1128664"/>
    <lineage>
        <taxon>Bacteria</taxon>
        <taxon>Bacillati</taxon>
        <taxon>Actinomycetota</taxon>
        <taxon>Actinomycetes</taxon>
        <taxon>Pseudonocardiales</taxon>
        <taxon>Pseudonocardiaceae</taxon>
        <taxon>Amycolatopsis</taxon>
    </lineage>
</organism>
<feature type="domain" description="Amine oxidase" evidence="7">
    <location>
        <begin position="494"/>
        <end position="534"/>
    </location>
</feature>
<dbReference type="PANTHER" id="PTHR46091:SF3">
    <property type="entry name" value="AMINE OXIDASE DOMAIN-CONTAINING PROTEIN"/>
    <property type="match status" value="1"/>
</dbReference>
<reference evidence="8 9" key="1">
    <citation type="submission" date="2019-06" db="EMBL/GenBank/DDBJ databases">
        <title>Sequencing the genomes of 1000 actinobacteria strains.</title>
        <authorList>
            <person name="Klenk H.-P."/>
        </authorList>
    </citation>
    <scope>NUCLEOTIDE SEQUENCE [LARGE SCALE GENOMIC DNA]</scope>
    <source>
        <strain evidence="8 9">DSM 45679</strain>
    </source>
</reference>
<name>A0A542DE43_AMYCI</name>
<dbReference type="GO" id="GO:0016491">
    <property type="term" value="F:oxidoreductase activity"/>
    <property type="evidence" value="ECO:0007669"/>
    <property type="project" value="InterPro"/>
</dbReference>
<comment type="caution">
    <text evidence="8">The sequence shown here is derived from an EMBL/GenBank/DDBJ whole genome shotgun (WGS) entry which is preliminary data.</text>
</comment>
<keyword evidence="5" id="KW-0520">NAD</keyword>
<dbReference type="EMBL" id="VFML01000001">
    <property type="protein sequence ID" value="TQJ01332.1"/>
    <property type="molecule type" value="Genomic_DNA"/>
</dbReference>
<keyword evidence="9" id="KW-1185">Reference proteome</keyword>
<keyword evidence="1" id="KW-0285">Flavoprotein</keyword>